<dbReference type="InterPro" id="IPR006122">
    <property type="entry name" value="HMA_Cu_ion-bd"/>
</dbReference>
<evidence type="ECO:0000259" key="4">
    <source>
        <dbReference type="PROSITE" id="PS50846"/>
    </source>
</evidence>
<accession>A0A0W8D7Y1</accession>
<dbReference type="PRINTS" id="PR00942">
    <property type="entry name" value="CUATPASEI"/>
</dbReference>
<keyword evidence="1" id="KW-0479">Metal-binding</keyword>
<dbReference type="PROSITE" id="PS01047">
    <property type="entry name" value="HMA_1"/>
    <property type="match status" value="2"/>
</dbReference>
<feature type="transmembrane region" description="Helical" evidence="3">
    <location>
        <begin position="414"/>
        <end position="436"/>
    </location>
</feature>
<feature type="transmembrane region" description="Helical" evidence="3">
    <location>
        <begin position="448"/>
        <end position="470"/>
    </location>
</feature>
<feature type="domain" description="HMA" evidence="4">
    <location>
        <begin position="284"/>
        <end position="351"/>
    </location>
</feature>
<dbReference type="EMBL" id="LNFP01000466">
    <property type="protein sequence ID" value="KUF92480.1"/>
    <property type="molecule type" value="Genomic_DNA"/>
</dbReference>
<dbReference type="GO" id="GO:0005507">
    <property type="term" value="F:copper ion binding"/>
    <property type="evidence" value="ECO:0007669"/>
    <property type="project" value="InterPro"/>
</dbReference>
<keyword evidence="3" id="KW-0472">Membrane</keyword>
<keyword evidence="3" id="KW-0812">Transmembrane</keyword>
<proteinExistence type="predicted"/>
<reference evidence="5 6" key="1">
    <citation type="submission" date="2015-11" db="EMBL/GenBank/DDBJ databases">
        <title>Genomes and virulence difference between two physiological races of Phytophthora nicotianae.</title>
        <authorList>
            <person name="Liu H."/>
            <person name="Ma X."/>
            <person name="Yu H."/>
            <person name="Fang D."/>
            <person name="Li Y."/>
            <person name="Wang X."/>
            <person name="Wang W."/>
            <person name="Dong Y."/>
            <person name="Xiao B."/>
        </authorList>
    </citation>
    <scope>NUCLEOTIDE SEQUENCE [LARGE SCALE GENOMIC DNA]</scope>
    <source>
        <strain evidence="6">race 1</strain>
    </source>
</reference>
<dbReference type="InterPro" id="IPR036163">
    <property type="entry name" value="HMA_dom_sf"/>
</dbReference>
<dbReference type="PRINTS" id="PR00943">
    <property type="entry name" value="CUATPASE"/>
</dbReference>
<dbReference type="PANTHER" id="PTHR46594:SF4">
    <property type="entry name" value="P-TYPE CATION-TRANSPORTING ATPASE"/>
    <property type="match status" value="1"/>
</dbReference>
<dbReference type="Gene3D" id="3.30.70.100">
    <property type="match status" value="4"/>
</dbReference>
<evidence type="ECO:0000256" key="1">
    <source>
        <dbReference type="ARBA" id="ARBA00022723"/>
    </source>
</evidence>
<feature type="domain" description="HMA" evidence="4">
    <location>
        <begin position="203"/>
        <end position="271"/>
    </location>
</feature>
<comment type="caution">
    <text evidence="5">The sequence shown here is derived from an EMBL/GenBank/DDBJ whole genome shotgun (WGS) entry which is preliminary data.</text>
</comment>
<sequence length="534" mass="57545">MVAARASQAEVLVVELAVEGMMCMKNCGNTVQSALRSVDGVADAVVDFEKHSAHVECVPGASVTADDLVDAVECVGFGAAVKTPTNMQTDSETQDPLTIELLVEGMMCQKNCGTTVENALRGVDGVADVVVSFEHRKATVTLLRPGSTTLEQLVDMVECVGFEASAYDAAKAAAIKLQAQKQKQKQQETEDVAVDMPDVGGHPRAVFHVEGMSCAACVKAIEDYVGKAEGVLHCRVGLISQKAEVSFDRDLIENEQTSLQKLIQDAGYKATFSYVVEPGDDDSLELKFTVTGMSCAACVGKIETAVGKLPGVTKVLVNLPLNKAQVHLKQLSKTGPRDVLECINGLGYSAEVALETTDQNALSKSEVEKWRKLLTTAMIFSLPASFIHMVLMYIPPVEKVLMTPVLNAVTLKLLLLFLLATPVQFGVGWRFYVAAYKGLQHGAMGMDFLVVAGTTMSYTYSFVATIGSALHADYHGHHFFESSAMLLTFVTLGKYMESMAKGKTADALSELAKLQPKTAYLFKKASVIARFRLN</sequence>
<dbReference type="SUPFAM" id="SSF55008">
    <property type="entry name" value="HMA, heavy metal-associated domain"/>
    <property type="match status" value="4"/>
</dbReference>
<dbReference type="Pfam" id="PF00403">
    <property type="entry name" value="HMA"/>
    <property type="match status" value="4"/>
</dbReference>
<keyword evidence="3" id="KW-1133">Transmembrane helix</keyword>
<feature type="domain" description="HMA" evidence="4">
    <location>
        <begin position="12"/>
        <end position="80"/>
    </location>
</feature>
<dbReference type="PANTHER" id="PTHR46594">
    <property type="entry name" value="P-TYPE CATION-TRANSPORTING ATPASE"/>
    <property type="match status" value="1"/>
</dbReference>
<feature type="domain" description="HMA" evidence="4">
    <location>
        <begin position="97"/>
        <end position="165"/>
    </location>
</feature>
<feature type="transmembrane region" description="Helical" evidence="3">
    <location>
        <begin position="373"/>
        <end position="394"/>
    </location>
</feature>
<evidence type="ECO:0000256" key="3">
    <source>
        <dbReference type="SAM" id="Phobius"/>
    </source>
</evidence>
<name>A0A0W8D7Y1_PHYNI</name>
<dbReference type="CDD" id="cd00371">
    <property type="entry name" value="HMA"/>
    <property type="match status" value="4"/>
</dbReference>
<gene>
    <name evidence="5" type="ORF">AM588_10003836</name>
</gene>
<evidence type="ECO:0000313" key="5">
    <source>
        <dbReference type="EMBL" id="KUF92480.1"/>
    </source>
</evidence>
<evidence type="ECO:0000313" key="6">
    <source>
        <dbReference type="Proteomes" id="UP000054636"/>
    </source>
</evidence>
<evidence type="ECO:0000256" key="2">
    <source>
        <dbReference type="ARBA" id="ARBA00023008"/>
    </source>
</evidence>
<organism evidence="5 6">
    <name type="scientific">Phytophthora nicotianae</name>
    <name type="common">Potato buckeye rot agent</name>
    <name type="synonym">Phytophthora parasitica</name>
    <dbReference type="NCBI Taxonomy" id="4792"/>
    <lineage>
        <taxon>Eukaryota</taxon>
        <taxon>Sar</taxon>
        <taxon>Stramenopiles</taxon>
        <taxon>Oomycota</taxon>
        <taxon>Peronosporomycetes</taxon>
        <taxon>Peronosporales</taxon>
        <taxon>Peronosporaceae</taxon>
        <taxon>Phytophthora</taxon>
    </lineage>
</organism>
<dbReference type="FunFam" id="3.30.70.100:FF:000001">
    <property type="entry name" value="ATPase copper transporting beta"/>
    <property type="match status" value="1"/>
</dbReference>
<dbReference type="AlphaFoldDB" id="A0A0W8D7Y1"/>
<keyword evidence="2" id="KW-0186">Copper</keyword>
<dbReference type="PROSITE" id="PS50846">
    <property type="entry name" value="HMA_2"/>
    <property type="match status" value="4"/>
</dbReference>
<protein>
    <submittedName>
        <fullName evidence="5">Histone deacetylase amidohydrolase</fullName>
    </submittedName>
</protein>
<dbReference type="InterPro" id="IPR006121">
    <property type="entry name" value="HMA_dom"/>
</dbReference>
<dbReference type="NCBIfam" id="TIGR00003">
    <property type="entry name" value="copper ion binding protein"/>
    <property type="match status" value="2"/>
</dbReference>
<dbReference type="Proteomes" id="UP000054636">
    <property type="component" value="Unassembled WGS sequence"/>
</dbReference>
<dbReference type="InterPro" id="IPR017969">
    <property type="entry name" value="Heavy-metal-associated_CS"/>
</dbReference>
<dbReference type="FunFam" id="3.30.70.100:FF:000033">
    <property type="entry name" value="Copper-transporting ATPase HMA5"/>
    <property type="match status" value="1"/>
</dbReference>